<dbReference type="KEGG" id="mlil:QLS71_013090"/>
<reference evidence="2" key="1">
    <citation type="submission" date="2024-04" db="EMBL/GenBank/DDBJ databases">
        <title>Mariniflexile litorale, isolated from the shallow sediments of the Sea of Japan.</title>
        <authorList>
            <person name="Romanenko L."/>
            <person name="Isaeva M."/>
        </authorList>
    </citation>
    <scope>NUCLEOTIDE SEQUENCE [LARGE SCALE GENOMIC DNA]</scope>
    <source>
        <strain evidence="2">KMM 9835</strain>
    </source>
</reference>
<evidence type="ECO:0000313" key="2">
    <source>
        <dbReference type="EMBL" id="XBL13254.1"/>
    </source>
</evidence>
<dbReference type="InterPro" id="IPR051690">
    <property type="entry name" value="PseI-like"/>
</dbReference>
<keyword evidence="3" id="KW-1185">Reference proteome</keyword>
<protein>
    <submittedName>
        <fullName evidence="2">N-acetylneuraminate synthase family protein</fullName>
    </submittedName>
</protein>
<dbReference type="Proteomes" id="UP001224325">
    <property type="component" value="Chromosome"/>
</dbReference>
<dbReference type="PANTHER" id="PTHR42966">
    <property type="entry name" value="N-ACETYLNEURAMINATE SYNTHASE"/>
    <property type="match status" value="1"/>
</dbReference>
<dbReference type="EMBL" id="CP155618">
    <property type="protein sequence ID" value="XBL13254.1"/>
    <property type="molecule type" value="Genomic_DNA"/>
</dbReference>
<dbReference type="GO" id="GO:0047444">
    <property type="term" value="F:N-acylneuraminate-9-phosphate synthase activity"/>
    <property type="evidence" value="ECO:0007669"/>
    <property type="project" value="TreeGrafter"/>
</dbReference>
<evidence type="ECO:0000259" key="1">
    <source>
        <dbReference type="Pfam" id="PF03102"/>
    </source>
</evidence>
<sequence>MNTYKKPYIIAEIGCNHKGDMEIAKDLIKVAKIFCNADAVKFQKRNNKELLTEEQYNQPHPNPANSYGDTYGAHREYLEFDVQQHKELKSYCEEIGITYSTSVWDLTSAKEITSLQPEFIKIPSACNNNMKMLEWLCENYQGELHISTGMTTKNEIEDLVEFFKKFNRNKDLVLYNCTSGYPVPFEDVCLLDINILIEKYKNEVKHIGFSGHHLGIAVDVAAYTLGANIIERHYTIDRTWKGTDHAASLEPMGLRKLSRDLNAVYKALRYKSQDILPIEQMQRDKLKNKKG</sequence>
<proteinExistence type="predicted"/>
<evidence type="ECO:0000313" key="3">
    <source>
        <dbReference type="Proteomes" id="UP001224325"/>
    </source>
</evidence>
<accession>A0AAU7EB20</accession>
<dbReference type="RefSeq" id="WP_308992644.1">
    <property type="nucleotide sequence ID" value="NZ_CP155618.1"/>
</dbReference>
<dbReference type="GO" id="GO:0016051">
    <property type="term" value="P:carbohydrate biosynthetic process"/>
    <property type="evidence" value="ECO:0007669"/>
    <property type="project" value="InterPro"/>
</dbReference>
<organism evidence="2 3">
    <name type="scientific">Mariniflexile litorale</name>
    <dbReference type="NCBI Taxonomy" id="3045158"/>
    <lineage>
        <taxon>Bacteria</taxon>
        <taxon>Pseudomonadati</taxon>
        <taxon>Bacteroidota</taxon>
        <taxon>Flavobacteriia</taxon>
        <taxon>Flavobacteriales</taxon>
        <taxon>Flavobacteriaceae</taxon>
        <taxon>Mariniflexile</taxon>
    </lineage>
</organism>
<name>A0AAU7EB20_9FLAO</name>
<dbReference type="Gene3D" id="3.20.20.70">
    <property type="entry name" value="Aldolase class I"/>
    <property type="match status" value="1"/>
</dbReference>
<feature type="domain" description="PseI/NeuA/B-like" evidence="1">
    <location>
        <begin position="27"/>
        <end position="270"/>
    </location>
</feature>
<dbReference type="Pfam" id="PF03102">
    <property type="entry name" value="NeuB"/>
    <property type="match status" value="1"/>
</dbReference>
<dbReference type="SUPFAM" id="SSF51569">
    <property type="entry name" value="Aldolase"/>
    <property type="match status" value="1"/>
</dbReference>
<dbReference type="InterPro" id="IPR013785">
    <property type="entry name" value="Aldolase_TIM"/>
</dbReference>
<dbReference type="AlphaFoldDB" id="A0AAU7EB20"/>
<gene>
    <name evidence="2" type="ORF">QLS71_013090</name>
</gene>
<dbReference type="PANTHER" id="PTHR42966:SF1">
    <property type="entry name" value="SIALIC ACID SYNTHASE"/>
    <property type="match status" value="1"/>
</dbReference>
<dbReference type="InterPro" id="IPR013132">
    <property type="entry name" value="PseI/NeuA/B-like_N"/>
</dbReference>